<organism evidence="1 2">
    <name type="scientific">Pristionchus fissidentatus</name>
    <dbReference type="NCBI Taxonomy" id="1538716"/>
    <lineage>
        <taxon>Eukaryota</taxon>
        <taxon>Metazoa</taxon>
        <taxon>Ecdysozoa</taxon>
        <taxon>Nematoda</taxon>
        <taxon>Chromadorea</taxon>
        <taxon>Rhabditida</taxon>
        <taxon>Rhabditina</taxon>
        <taxon>Diplogasteromorpha</taxon>
        <taxon>Diplogasteroidea</taxon>
        <taxon>Neodiplogasteridae</taxon>
        <taxon>Pristionchus</taxon>
    </lineage>
</organism>
<reference evidence="1" key="1">
    <citation type="submission" date="2023-10" db="EMBL/GenBank/DDBJ databases">
        <title>Genome assembly of Pristionchus species.</title>
        <authorList>
            <person name="Yoshida K."/>
            <person name="Sommer R.J."/>
        </authorList>
    </citation>
    <scope>NUCLEOTIDE SEQUENCE</scope>
    <source>
        <strain evidence="1">RS5133</strain>
    </source>
</reference>
<proteinExistence type="predicted"/>
<evidence type="ECO:0000313" key="1">
    <source>
        <dbReference type="EMBL" id="GMT35834.1"/>
    </source>
</evidence>
<evidence type="ECO:0000313" key="2">
    <source>
        <dbReference type="Proteomes" id="UP001432322"/>
    </source>
</evidence>
<feature type="non-terminal residue" evidence="1">
    <location>
        <position position="1"/>
    </location>
</feature>
<keyword evidence="2" id="KW-1185">Reference proteome</keyword>
<sequence>LHVPRFRIYEAIWDVDFKDTNTSLFRSTVVRDPYIRLNLGQLFRHSTDCEASMRVSVNMSNVLIWIKGTCEDLSYIPFHQLHFDVSHCLILA</sequence>
<dbReference type="Proteomes" id="UP001432322">
    <property type="component" value="Unassembled WGS sequence"/>
</dbReference>
<comment type="caution">
    <text evidence="1">The sequence shown here is derived from an EMBL/GenBank/DDBJ whole genome shotgun (WGS) entry which is preliminary data.</text>
</comment>
<name>A0AAV5WYT9_9BILA</name>
<protein>
    <submittedName>
        <fullName evidence="1">Uncharacterized protein</fullName>
    </submittedName>
</protein>
<dbReference type="EMBL" id="BTSY01000007">
    <property type="protein sequence ID" value="GMT35834.1"/>
    <property type="molecule type" value="Genomic_DNA"/>
</dbReference>
<accession>A0AAV5WYT9</accession>
<feature type="non-terminal residue" evidence="1">
    <location>
        <position position="92"/>
    </location>
</feature>
<gene>
    <name evidence="1" type="ORF">PFISCL1PPCAC_27131</name>
</gene>
<dbReference type="AlphaFoldDB" id="A0AAV5WYT9"/>